<evidence type="ECO:0000313" key="2">
    <source>
        <dbReference type="EMBL" id="AID50646.1"/>
    </source>
</evidence>
<evidence type="ECO:0000313" key="3">
    <source>
        <dbReference type="Proteomes" id="UP000027382"/>
    </source>
</evidence>
<dbReference type="KEGG" id="vg:22277154"/>
<accession>A0A068EUC6</accession>
<reference evidence="2" key="1">
    <citation type="journal article" date="2014" name="Virology">
        <title>The odd one out: Bacillus ACT bacteriophage CP-51 exhibits unusual properties compared to related Spounavirinae W.Ph. and Bastille.</title>
        <authorList>
            <person name="Klumpp J."/>
            <person name="Schmuki M."/>
            <person name="Sozhamannan S."/>
            <person name="Beyer W."/>
            <person name="Fouts D.E."/>
            <person name="Bernbach V."/>
            <person name="Calendar R."/>
            <person name="Loessner M.J."/>
        </authorList>
    </citation>
    <scope>NUCLEOTIDE SEQUENCE [LARGE SCALE GENOMIC DNA]</scope>
</reference>
<protein>
    <submittedName>
        <fullName evidence="2">Uncharacterized protein</fullName>
    </submittedName>
</protein>
<keyword evidence="1" id="KW-1133">Transmembrane helix</keyword>
<organism evidence="2 3">
    <name type="scientific">Bacillus phage CP-51</name>
    <dbReference type="NCBI Taxonomy" id="1391188"/>
    <lineage>
        <taxon>Viruses</taxon>
        <taxon>Duplodnaviria</taxon>
        <taxon>Heunggongvirae</taxon>
        <taxon>Uroviricota</taxon>
        <taxon>Caudoviricetes</taxon>
        <taxon>Herelleviridae</taxon>
        <taxon>Spounavirinae</taxon>
        <taxon>Siminovitchvirus</taxon>
        <taxon>Siminovitchvirus CP51</taxon>
    </lineage>
</organism>
<name>A0A068EUC6_9CAUD</name>
<keyword evidence="1" id="KW-0472">Membrane</keyword>
<dbReference type="GeneID" id="22277154"/>
<evidence type="ECO:0000256" key="1">
    <source>
        <dbReference type="SAM" id="Phobius"/>
    </source>
</evidence>
<sequence>MTPEQWLKAVPIYGLLAFFPTVGVACLIQLMFVTTELGEIILKYGSILGWMILTCVLLFNRYMDETRNIFGQKIK</sequence>
<feature type="transmembrane region" description="Helical" evidence="1">
    <location>
        <begin position="12"/>
        <end position="34"/>
    </location>
</feature>
<dbReference type="EMBL" id="KF554508">
    <property type="protein sequence ID" value="AID50646.1"/>
    <property type="molecule type" value="Genomic_DNA"/>
</dbReference>
<proteinExistence type="predicted"/>
<keyword evidence="3" id="KW-1185">Reference proteome</keyword>
<keyword evidence="1" id="KW-0812">Transmembrane</keyword>
<dbReference type="Proteomes" id="UP000027382">
    <property type="component" value="Segment"/>
</dbReference>
<feature type="transmembrane region" description="Helical" evidence="1">
    <location>
        <begin position="40"/>
        <end position="59"/>
    </location>
</feature>
<dbReference type="RefSeq" id="YP_009099255.1">
    <property type="nucleotide sequence ID" value="NC_025423.1"/>
</dbReference>